<proteinExistence type="predicted"/>
<evidence type="ECO:0000259" key="2">
    <source>
        <dbReference type="Pfam" id="PF10075"/>
    </source>
</evidence>
<dbReference type="GO" id="GO:0008541">
    <property type="term" value="C:proteasome regulatory particle, lid subcomplex"/>
    <property type="evidence" value="ECO:0007669"/>
    <property type="project" value="TreeGrafter"/>
</dbReference>
<reference evidence="3 4" key="1">
    <citation type="journal article" date="2017" name="Int. J. Parasitol.">
        <title>The genome of the protozoan parasite Cystoisospora suis and a reverse vaccinology approach to identify vaccine candidates.</title>
        <authorList>
            <person name="Palmieri N."/>
            <person name="Shrestha A."/>
            <person name="Ruttkowski B."/>
            <person name="Beck T."/>
            <person name="Vogl C."/>
            <person name="Tomley F."/>
            <person name="Blake D.P."/>
            <person name="Joachim A."/>
        </authorList>
    </citation>
    <scope>NUCLEOTIDE SEQUENCE [LARGE SCALE GENOMIC DNA]</scope>
    <source>
        <strain evidence="3 4">Wien I</strain>
    </source>
</reference>
<dbReference type="PANTHER" id="PTHR12387:SF0">
    <property type="entry name" value="26S PROTEASOME NON-ATPASE REGULATORY SUBUNIT 8"/>
    <property type="match status" value="1"/>
</dbReference>
<dbReference type="Proteomes" id="UP000221165">
    <property type="component" value="Unassembled WGS sequence"/>
</dbReference>
<protein>
    <submittedName>
        <fullName evidence="3">Sac3 ganp family protein</fullName>
    </submittedName>
</protein>
<evidence type="ECO:0000313" key="3">
    <source>
        <dbReference type="EMBL" id="PHJ22970.1"/>
    </source>
</evidence>
<dbReference type="RefSeq" id="XP_067924647.1">
    <property type="nucleotide sequence ID" value="XM_068063378.1"/>
</dbReference>
<name>A0A2C6KRB1_9APIC</name>
<sequence>MVAAMAAHGGGKTREVTRNELQKAQEALQHVRKAYHSEEKGMIQDFNKYWKLLQSVKIFVTLNPLGSFTTTEPASLLKAVALVGRECFELAALLSVQQMQHHQQQTEGGSPADVFDETIEGEDDFERHMMMLLPYYTDYADLLPPSQYRNELLCLHLLHFLAANRIGEFHMALQTLAPEVHSNPLVGEVLTLEQHLMEGSYGFIFDLQRQQQADEKRGSGKQNALPQSSRVFIDKLVRTVRLKAAACLERAHNEVDLQYAMQTLNLPTVQDLQGFVEVHNLGKQQAAAMAVSASSNVGGTEGTGGVHSLLNHGGGAGGGGSVSTLAAGVGSGSFASAVFIGGAMVGDEVDVQWKIQGKKLLFVKGNRSQQQSAHQQCTLQAIQVIGNLVEYATELERIV</sequence>
<dbReference type="GO" id="GO:0005634">
    <property type="term" value="C:nucleus"/>
    <property type="evidence" value="ECO:0007669"/>
    <property type="project" value="TreeGrafter"/>
</dbReference>
<dbReference type="InterPro" id="IPR033464">
    <property type="entry name" value="CSN8_PSD8_EIF3K"/>
</dbReference>
<dbReference type="Pfam" id="PF10075">
    <property type="entry name" value="CSN8_PSD8_EIF3K"/>
    <property type="match status" value="1"/>
</dbReference>
<dbReference type="InterPro" id="IPR006746">
    <property type="entry name" value="26S_Psome_Rpn12"/>
</dbReference>
<keyword evidence="1" id="KW-0647">Proteasome</keyword>
<dbReference type="PANTHER" id="PTHR12387">
    <property type="entry name" value="26S PROTEASOME NON-ATPASE REGULATORY SUBUNIT 8"/>
    <property type="match status" value="1"/>
</dbReference>
<dbReference type="GO" id="GO:0043161">
    <property type="term" value="P:proteasome-mediated ubiquitin-dependent protein catabolic process"/>
    <property type="evidence" value="ECO:0007669"/>
    <property type="project" value="TreeGrafter"/>
</dbReference>
<accession>A0A2C6KRB1</accession>
<dbReference type="AlphaFoldDB" id="A0A2C6KRB1"/>
<evidence type="ECO:0000313" key="4">
    <source>
        <dbReference type="Proteomes" id="UP000221165"/>
    </source>
</evidence>
<dbReference type="EMBL" id="MIGC01001381">
    <property type="protein sequence ID" value="PHJ22970.1"/>
    <property type="molecule type" value="Genomic_DNA"/>
</dbReference>
<organism evidence="3 4">
    <name type="scientific">Cystoisospora suis</name>
    <dbReference type="NCBI Taxonomy" id="483139"/>
    <lineage>
        <taxon>Eukaryota</taxon>
        <taxon>Sar</taxon>
        <taxon>Alveolata</taxon>
        <taxon>Apicomplexa</taxon>
        <taxon>Conoidasida</taxon>
        <taxon>Coccidia</taxon>
        <taxon>Eucoccidiorida</taxon>
        <taxon>Eimeriorina</taxon>
        <taxon>Sarcocystidae</taxon>
        <taxon>Cystoisospora</taxon>
    </lineage>
</organism>
<gene>
    <name evidence="3" type="ORF">CSUI_003180</name>
</gene>
<dbReference type="OrthoDB" id="8775810at2759"/>
<comment type="caution">
    <text evidence="3">The sequence shown here is derived from an EMBL/GenBank/DDBJ whole genome shotgun (WGS) entry which is preliminary data.</text>
</comment>
<keyword evidence="4" id="KW-1185">Reference proteome</keyword>
<evidence type="ECO:0000256" key="1">
    <source>
        <dbReference type="ARBA" id="ARBA00022942"/>
    </source>
</evidence>
<dbReference type="VEuPathDB" id="ToxoDB:CSUI_003180"/>
<dbReference type="GO" id="GO:0005829">
    <property type="term" value="C:cytosol"/>
    <property type="evidence" value="ECO:0007669"/>
    <property type="project" value="TreeGrafter"/>
</dbReference>
<dbReference type="Gene3D" id="1.25.40.990">
    <property type="match status" value="1"/>
</dbReference>
<feature type="domain" description="CSN8/PSMD8/EIF3K" evidence="2">
    <location>
        <begin position="150"/>
        <end position="277"/>
    </location>
</feature>
<dbReference type="GeneID" id="94426589"/>